<dbReference type="Gene3D" id="1.20.5.170">
    <property type="match status" value="1"/>
</dbReference>
<protein>
    <recommendedName>
        <fullName evidence="6">BZIP domain-containing protein</fullName>
    </recommendedName>
</protein>
<dbReference type="GO" id="GO:0000976">
    <property type="term" value="F:transcription cis-regulatory region binding"/>
    <property type="evidence" value="ECO:0007669"/>
    <property type="project" value="InterPro"/>
</dbReference>
<evidence type="ECO:0000313" key="5">
    <source>
        <dbReference type="Proteomes" id="UP000038010"/>
    </source>
</evidence>
<dbReference type="PANTHER" id="PTHR40621">
    <property type="entry name" value="TRANSCRIPTION FACTOR KAPC-RELATED"/>
    <property type="match status" value="1"/>
</dbReference>
<dbReference type="VEuPathDB" id="FungiDB:AB675_5888"/>
<sequence>MFARFKESLSPAPQEISTKRREQIRRAQRTHRERRAKYLENLEAEIKYLRTENGRLTRDLARKDIVNDRLRILLAASNITIPPEMNTVEDSALTTRVEVVGKTGEMQHLRLTTTPADASLPVSSGRPSLNLPPPSSKDPLASIEDAQTAISFVLALEQPCLPHWHRHIGEDDENGHATQLQSSILEIPPESSDVQMLDAQVAKAQPVPTGTQWTVSTEHLRTQLEALAQTSKRLSLEGELVPVMCWKAITEWHKNAPITLGQLARLEQALREEIMCYGFGAVIDTVTFDAICRRTLRSH</sequence>
<dbReference type="GO" id="GO:0001228">
    <property type="term" value="F:DNA-binding transcription activator activity, RNA polymerase II-specific"/>
    <property type="evidence" value="ECO:0007669"/>
    <property type="project" value="TreeGrafter"/>
</dbReference>
<dbReference type="InterPro" id="IPR046347">
    <property type="entry name" value="bZIP_sf"/>
</dbReference>
<evidence type="ECO:0008006" key="6">
    <source>
        <dbReference type="Google" id="ProtNLM"/>
    </source>
</evidence>
<dbReference type="PANTHER" id="PTHR40621:SF6">
    <property type="entry name" value="AP-1-LIKE TRANSCRIPTION FACTOR YAP1-RELATED"/>
    <property type="match status" value="1"/>
</dbReference>
<dbReference type="AlphaFoldDB" id="A0A0N0NL88"/>
<organism evidence="4 5">
    <name type="scientific">Cyphellophora attinorum</name>
    <dbReference type="NCBI Taxonomy" id="1664694"/>
    <lineage>
        <taxon>Eukaryota</taxon>
        <taxon>Fungi</taxon>
        <taxon>Dikarya</taxon>
        <taxon>Ascomycota</taxon>
        <taxon>Pezizomycotina</taxon>
        <taxon>Eurotiomycetes</taxon>
        <taxon>Chaetothyriomycetidae</taxon>
        <taxon>Chaetothyriales</taxon>
        <taxon>Cyphellophoraceae</taxon>
        <taxon>Cyphellophora</taxon>
    </lineage>
</organism>
<feature type="compositionally biased region" description="Polar residues" evidence="3">
    <location>
        <begin position="112"/>
        <end position="127"/>
    </location>
</feature>
<dbReference type="Proteomes" id="UP000038010">
    <property type="component" value="Unassembled WGS sequence"/>
</dbReference>
<name>A0A0N0NL88_9EURO</name>
<keyword evidence="5" id="KW-1185">Reference proteome</keyword>
<accession>A0A0N0NL88</accession>
<proteinExistence type="predicted"/>
<dbReference type="GO" id="GO:0090575">
    <property type="term" value="C:RNA polymerase II transcription regulator complex"/>
    <property type="evidence" value="ECO:0007669"/>
    <property type="project" value="TreeGrafter"/>
</dbReference>
<feature type="region of interest" description="Disordered" evidence="3">
    <location>
        <begin position="1"/>
        <end position="32"/>
    </location>
</feature>
<dbReference type="InterPro" id="IPR050936">
    <property type="entry name" value="AP-1-like"/>
</dbReference>
<gene>
    <name evidence="4" type="ORF">AB675_5888</name>
</gene>
<dbReference type="OrthoDB" id="2590011at2759"/>
<dbReference type="RefSeq" id="XP_017998861.1">
    <property type="nucleotide sequence ID" value="XM_018146134.1"/>
</dbReference>
<comment type="caution">
    <text evidence="4">The sequence shown here is derived from an EMBL/GenBank/DDBJ whole genome shotgun (WGS) entry which is preliminary data.</text>
</comment>
<evidence type="ECO:0000256" key="1">
    <source>
        <dbReference type="ARBA" id="ARBA00004123"/>
    </source>
</evidence>
<reference evidence="4 5" key="1">
    <citation type="submission" date="2015-06" db="EMBL/GenBank/DDBJ databases">
        <title>Draft genome of the ant-associated black yeast Phialophora attae CBS 131958.</title>
        <authorList>
            <person name="Moreno L.F."/>
            <person name="Stielow B.J."/>
            <person name="de Hoog S."/>
            <person name="Vicente V.A."/>
            <person name="Weiss V.A."/>
            <person name="de Vries M."/>
            <person name="Cruz L.M."/>
            <person name="Souza E.M."/>
        </authorList>
    </citation>
    <scope>NUCLEOTIDE SEQUENCE [LARGE SCALE GENOMIC DNA]</scope>
    <source>
        <strain evidence="4 5">CBS 131958</strain>
    </source>
</reference>
<evidence type="ECO:0000256" key="2">
    <source>
        <dbReference type="ARBA" id="ARBA00023242"/>
    </source>
</evidence>
<dbReference type="CDD" id="cd14688">
    <property type="entry name" value="bZIP_YAP"/>
    <property type="match status" value="1"/>
</dbReference>
<evidence type="ECO:0000313" key="4">
    <source>
        <dbReference type="EMBL" id="KPI38898.1"/>
    </source>
</evidence>
<comment type="subcellular location">
    <subcellularLocation>
        <location evidence="1">Nucleus</location>
    </subcellularLocation>
</comment>
<feature type="region of interest" description="Disordered" evidence="3">
    <location>
        <begin position="112"/>
        <end position="140"/>
    </location>
</feature>
<keyword evidence="2" id="KW-0539">Nucleus</keyword>
<evidence type="ECO:0000256" key="3">
    <source>
        <dbReference type="SAM" id="MobiDB-lite"/>
    </source>
</evidence>
<dbReference type="STRING" id="1664694.A0A0N0NL88"/>
<dbReference type="SUPFAM" id="SSF57959">
    <property type="entry name" value="Leucine zipper domain"/>
    <property type="match status" value="1"/>
</dbReference>
<dbReference type="EMBL" id="LFJN01000017">
    <property type="protein sequence ID" value="KPI38898.1"/>
    <property type="molecule type" value="Genomic_DNA"/>
</dbReference>
<dbReference type="GeneID" id="28738014"/>